<feature type="domain" description="Peptidase S54 rhomboid" evidence="8">
    <location>
        <begin position="76"/>
        <end position="161"/>
    </location>
</feature>
<dbReference type="InterPro" id="IPR050925">
    <property type="entry name" value="Rhomboid_protease_S54"/>
</dbReference>
<dbReference type="AlphaFoldDB" id="X1CXB1"/>
<organism evidence="9">
    <name type="scientific">marine sediment metagenome</name>
    <dbReference type="NCBI Taxonomy" id="412755"/>
    <lineage>
        <taxon>unclassified sequences</taxon>
        <taxon>metagenomes</taxon>
        <taxon>ecological metagenomes</taxon>
    </lineage>
</organism>
<protein>
    <recommendedName>
        <fullName evidence="8">Peptidase S54 rhomboid domain-containing protein</fullName>
    </recommendedName>
</protein>
<evidence type="ECO:0000256" key="5">
    <source>
        <dbReference type="ARBA" id="ARBA00022989"/>
    </source>
</evidence>
<comment type="caution">
    <text evidence="9">The sequence shown here is derived from an EMBL/GenBank/DDBJ whole genome shotgun (WGS) entry which is preliminary data.</text>
</comment>
<comment type="similarity">
    <text evidence="2">Belongs to the peptidase S54 family.</text>
</comment>
<name>X1CXB1_9ZZZZ</name>
<accession>X1CXB1</accession>
<evidence type="ECO:0000256" key="7">
    <source>
        <dbReference type="SAM" id="Phobius"/>
    </source>
</evidence>
<proteinExistence type="inferred from homology"/>
<dbReference type="InterPro" id="IPR035952">
    <property type="entry name" value="Rhomboid-like_sf"/>
</dbReference>
<gene>
    <name evidence="9" type="ORF">S01H4_49593</name>
</gene>
<feature type="transmembrane region" description="Helical" evidence="7">
    <location>
        <begin position="78"/>
        <end position="97"/>
    </location>
</feature>
<dbReference type="SUPFAM" id="SSF144091">
    <property type="entry name" value="Rhomboid-like"/>
    <property type="match status" value="1"/>
</dbReference>
<sequence>DEKILKNTAIEVINLEKKLNYFINCQKNAFISLKKLSPINVDKYNKELEEFKIKELQRTKKVIYEDFGLDKKEISQPIIGASGAISGVMAAYLLLYWKSSIKVLMFFTITKIPALIFIALWFIYQVVYGMGSLVHPVSLENVGWFAHIGGFLMGIALTILLPKNPKRFIKKYRRIEI</sequence>
<dbReference type="EMBL" id="BART01028068">
    <property type="protein sequence ID" value="GAH00710.1"/>
    <property type="molecule type" value="Genomic_DNA"/>
</dbReference>
<reference evidence="9" key="1">
    <citation type="journal article" date="2014" name="Front. Microbiol.">
        <title>High frequency of phylogenetically diverse reductive dehalogenase-homologous genes in deep subseafloor sedimentary metagenomes.</title>
        <authorList>
            <person name="Kawai M."/>
            <person name="Futagami T."/>
            <person name="Toyoda A."/>
            <person name="Takaki Y."/>
            <person name="Nishi S."/>
            <person name="Hori S."/>
            <person name="Arai W."/>
            <person name="Tsubouchi T."/>
            <person name="Morono Y."/>
            <person name="Uchiyama I."/>
            <person name="Ito T."/>
            <person name="Fujiyama A."/>
            <person name="Inagaki F."/>
            <person name="Takami H."/>
        </authorList>
    </citation>
    <scope>NUCLEOTIDE SEQUENCE</scope>
    <source>
        <strain evidence="9">Expedition CK06-06</strain>
    </source>
</reference>
<dbReference type="GO" id="GO:0004252">
    <property type="term" value="F:serine-type endopeptidase activity"/>
    <property type="evidence" value="ECO:0007669"/>
    <property type="project" value="InterPro"/>
</dbReference>
<keyword evidence="3 7" id="KW-0812">Transmembrane</keyword>
<evidence type="ECO:0000256" key="4">
    <source>
        <dbReference type="ARBA" id="ARBA00022801"/>
    </source>
</evidence>
<feature type="transmembrane region" description="Helical" evidence="7">
    <location>
        <begin position="144"/>
        <end position="161"/>
    </location>
</feature>
<feature type="non-terminal residue" evidence="9">
    <location>
        <position position="1"/>
    </location>
</feature>
<keyword evidence="5 7" id="KW-1133">Transmembrane helix</keyword>
<dbReference type="PANTHER" id="PTHR43731">
    <property type="entry name" value="RHOMBOID PROTEASE"/>
    <property type="match status" value="1"/>
</dbReference>
<dbReference type="PANTHER" id="PTHR43731:SF14">
    <property type="entry name" value="PRESENILIN-ASSOCIATED RHOMBOID-LIKE PROTEIN, MITOCHONDRIAL"/>
    <property type="match status" value="1"/>
</dbReference>
<evidence type="ECO:0000259" key="8">
    <source>
        <dbReference type="Pfam" id="PF01694"/>
    </source>
</evidence>
<dbReference type="Gene3D" id="1.20.1540.10">
    <property type="entry name" value="Rhomboid-like"/>
    <property type="match status" value="1"/>
</dbReference>
<feature type="transmembrane region" description="Helical" evidence="7">
    <location>
        <begin position="104"/>
        <end position="124"/>
    </location>
</feature>
<comment type="subcellular location">
    <subcellularLocation>
        <location evidence="1">Membrane</location>
        <topology evidence="1">Multi-pass membrane protein</topology>
    </subcellularLocation>
</comment>
<keyword evidence="4" id="KW-0378">Hydrolase</keyword>
<evidence type="ECO:0000256" key="3">
    <source>
        <dbReference type="ARBA" id="ARBA00022692"/>
    </source>
</evidence>
<evidence type="ECO:0000256" key="6">
    <source>
        <dbReference type="ARBA" id="ARBA00023136"/>
    </source>
</evidence>
<evidence type="ECO:0000256" key="2">
    <source>
        <dbReference type="ARBA" id="ARBA00009045"/>
    </source>
</evidence>
<evidence type="ECO:0000256" key="1">
    <source>
        <dbReference type="ARBA" id="ARBA00004141"/>
    </source>
</evidence>
<evidence type="ECO:0000313" key="9">
    <source>
        <dbReference type="EMBL" id="GAH00710.1"/>
    </source>
</evidence>
<dbReference type="Pfam" id="PF01694">
    <property type="entry name" value="Rhomboid"/>
    <property type="match status" value="1"/>
</dbReference>
<dbReference type="GO" id="GO:0016020">
    <property type="term" value="C:membrane"/>
    <property type="evidence" value="ECO:0007669"/>
    <property type="project" value="UniProtKB-SubCell"/>
</dbReference>
<keyword evidence="6 7" id="KW-0472">Membrane</keyword>
<dbReference type="InterPro" id="IPR022764">
    <property type="entry name" value="Peptidase_S54_rhomboid_dom"/>
</dbReference>